<feature type="transmembrane region" description="Helical" evidence="6">
    <location>
        <begin position="74"/>
        <end position="97"/>
    </location>
</feature>
<comment type="caution">
    <text evidence="7">The sequence shown here is derived from an EMBL/GenBank/DDBJ whole genome shotgun (WGS) entry which is preliminary data.</text>
</comment>
<feature type="transmembrane region" description="Helical" evidence="6">
    <location>
        <begin position="117"/>
        <end position="134"/>
    </location>
</feature>
<keyword evidence="3 6" id="KW-0812">Transmembrane</keyword>
<dbReference type="AlphaFoldDB" id="A0A917BA46"/>
<gene>
    <name evidence="7" type="ORF">GCM10011399_28770</name>
</gene>
<dbReference type="GO" id="GO:0022857">
    <property type="term" value="F:transmembrane transporter activity"/>
    <property type="evidence" value="ECO:0007669"/>
    <property type="project" value="InterPro"/>
</dbReference>
<feature type="transmembrane region" description="Helical" evidence="6">
    <location>
        <begin position="261"/>
        <end position="284"/>
    </location>
</feature>
<evidence type="ECO:0000256" key="1">
    <source>
        <dbReference type="ARBA" id="ARBA00004651"/>
    </source>
</evidence>
<dbReference type="InterPro" id="IPR050367">
    <property type="entry name" value="APC_superfamily"/>
</dbReference>
<accession>A0A917BA46</accession>
<sequence>MAFIFIAFNAPLAVLAGYLQPAIAFGNGIGAPVAFLAAGALLLLFEVGILAISRHMKTPGAFYTLIAQGLGKPAAVAGSFLATIAYIFYAVSGYVFLGLITETLVTNVFGSSLPWQVWGLIGFAVVTVLNLLRVDLSIKAVAVFVSLEIIIVAVYEASVMIKGGPEGYSPSSFLPSEFLSANPGIAVLFALNTMIGIEAMAVFREEVKKPEKTVPRAAYGAIIFTALFFALAAFAYIVAVGPSQVVDDARNAPVDSVISSIQVYLGGFVATLVSVLLVTSQLAAANSVQGASVRYLYSMGRDRILPSGLGRVHRKLGSPWIAVLASIGICLAIYLILIGFSKDVVLIYGAFGGFGTICILLLFLGTIAAIIAFFRRRPGLESTWKSLIAPALAGIGFAAVLVLVLTNLDLVLGIPNIGPICAIGLIVITVAGIVLALWLRNHRPDVYSKIGRQES</sequence>
<dbReference type="Proteomes" id="UP000598775">
    <property type="component" value="Unassembled WGS sequence"/>
</dbReference>
<dbReference type="EMBL" id="BMGP01000005">
    <property type="protein sequence ID" value="GGF33840.1"/>
    <property type="molecule type" value="Genomic_DNA"/>
</dbReference>
<feature type="transmembrane region" description="Helical" evidence="6">
    <location>
        <begin position="320"/>
        <end position="340"/>
    </location>
</feature>
<dbReference type="InterPro" id="IPR002293">
    <property type="entry name" value="AA/rel_permease1"/>
</dbReference>
<keyword evidence="5 6" id="KW-0472">Membrane</keyword>
<dbReference type="GO" id="GO:0005886">
    <property type="term" value="C:plasma membrane"/>
    <property type="evidence" value="ECO:0007669"/>
    <property type="project" value="UniProtKB-SubCell"/>
</dbReference>
<dbReference type="Pfam" id="PF13520">
    <property type="entry name" value="AA_permease_2"/>
    <property type="match status" value="1"/>
</dbReference>
<protein>
    <submittedName>
        <fullName evidence="7">Amino acid transporter</fullName>
    </submittedName>
</protein>
<feature type="transmembrane region" description="Helical" evidence="6">
    <location>
        <begin position="216"/>
        <end position="241"/>
    </location>
</feature>
<keyword evidence="4 6" id="KW-1133">Transmembrane helix</keyword>
<evidence type="ECO:0000256" key="3">
    <source>
        <dbReference type="ARBA" id="ARBA00022692"/>
    </source>
</evidence>
<evidence type="ECO:0000256" key="6">
    <source>
        <dbReference type="SAM" id="Phobius"/>
    </source>
</evidence>
<organism evidence="7 8">
    <name type="scientific">Subtercola lobariae</name>
    <dbReference type="NCBI Taxonomy" id="1588641"/>
    <lineage>
        <taxon>Bacteria</taxon>
        <taxon>Bacillati</taxon>
        <taxon>Actinomycetota</taxon>
        <taxon>Actinomycetes</taxon>
        <taxon>Micrococcales</taxon>
        <taxon>Microbacteriaceae</taxon>
        <taxon>Subtercola</taxon>
    </lineage>
</organism>
<proteinExistence type="predicted"/>
<evidence type="ECO:0000256" key="5">
    <source>
        <dbReference type="ARBA" id="ARBA00023136"/>
    </source>
</evidence>
<keyword evidence="8" id="KW-1185">Reference proteome</keyword>
<evidence type="ECO:0000313" key="8">
    <source>
        <dbReference type="Proteomes" id="UP000598775"/>
    </source>
</evidence>
<dbReference type="PANTHER" id="PTHR42770">
    <property type="entry name" value="AMINO ACID TRANSPORTER-RELATED"/>
    <property type="match status" value="1"/>
</dbReference>
<feature type="transmembrane region" description="Helical" evidence="6">
    <location>
        <begin position="181"/>
        <end position="204"/>
    </location>
</feature>
<feature type="transmembrane region" description="Helical" evidence="6">
    <location>
        <begin position="34"/>
        <end position="53"/>
    </location>
</feature>
<dbReference type="PANTHER" id="PTHR42770:SF16">
    <property type="entry name" value="AMINO ACID PERMEASE"/>
    <property type="match status" value="1"/>
</dbReference>
<comment type="subcellular location">
    <subcellularLocation>
        <location evidence="1">Cell membrane</location>
        <topology evidence="1">Multi-pass membrane protein</topology>
    </subcellularLocation>
</comment>
<name>A0A917BA46_9MICO</name>
<evidence type="ECO:0000256" key="2">
    <source>
        <dbReference type="ARBA" id="ARBA00022475"/>
    </source>
</evidence>
<keyword evidence="2" id="KW-1003">Cell membrane</keyword>
<feature type="transmembrane region" description="Helical" evidence="6">
    <location>
        <begin position="417"/>
        <end position="439"/>
    </location>
</feature>
<feature type="transmembrane region" description="Helical" evidence="6">
    <location>
        <begin position="346"/>
        <end position="374"/>
    </location>
</feature>
<feature type="transmembrane region" description="Helical" evidence="6">
    <location>
        <begin position="141"/>
        <end position="161"/>
    </location>
</feature>
<dbReference type="Gene3D" id="1.20.1740.10">
    <property type="entry name" value="Amino acid/polyamine transporter I"/>
    <property type="match status" value="1"/>
</dbReference>
<feature type="transmembrane region" description="Helical" evidence="6">
    <location>
        <begin position="386"/>
        <end position="405"/>
    </location>
</feature>
<dbReference type="PIRSF" id="PIRSF006060">
    <property type="entry name" value="AA_transporter"/>
    <property type="match status" value="1"/>
</dbReference>
<reference evidence="7 8" key="1">
    <citation type="journal article" date="2014" name="Int. J. Syst. Evol. Microbiol.">
        <title>Complete genome sequence of Corynebacterium casei LMG S-19264T (=DSM 44701T), isolated from a smear-ripened cheese.</title>
        <authorList>
            <consortium name="US DOE Joint Genome Institute (JGI-PGF)"/>
            <person name="Walter F."/>
            <person name="Albersmeier A."/>
            <person name="Kalinowski J."/>
            <person name="Ruckert C."/>
        </authorList>
    </citation>
    <scope>NUCLEOTIDE SEQUENCE [LARGE SCALE GENOMIC DNA]</scope>
    <source>
        <strain evidence="7 8">CGMCC 1.12976</strain>
    </source>
</reference>
<evidence type="ECO:0000313" key="7">
    <source>
        <dbReference type="EMBL" id="GGF33840.1"/>
    </source>
</evidence>
<evidence type="ECO:0000256" key="4">
    <source>
        <dbReference type="ARBA" id="ARBA00022989"/>
    </source>
</evidence>